<evidence type="ECO:0000313" key="1">
    <source>
        <dbReference type="EMBL" id="KWA83795.1"/>
    </source>
</evidence>
<comment type="caution">
    <text evidence="1">The sequence shown here is derived from an EMBL/GenBank/DDBJ whole genome shotgun (WGS) entry which is preliminary data.</text>
</comment>
<gene>
    <name evidence="1" type="ORF">WL29_20745</name>
</gene>
<dbReference type="AlphaFoldDB" id="A0A106QC68"/>
<proteinExistence type="predicted"/>
<dbReference type="Proteomes" id="UP000060630">
    <property type="component" value="Unassembled WGS sequence"/>
</dbReference>
<name>A0A106QC68_9BURK</name>
<accession>A0A106QC68</accession>
<evidence type="ECO:0000313" key="2">
    <source>
        <dbReference type="Proteomes" id="UP000060630"/>
    </source>
</evidence>
<reference evidence="1 2" key="1">
    <citation type="submission" date="2015-11" db="EMBL/GenBank/DDBJ databases">
        <title>Expanding the genomic diversity of Burkholderia species for the development of highly accurate diagnostics.</title>
        <authorList>
            <person name="Sahl J."/>
            <person name="Keim P."/>
            <person name="Wagner D."/>
        </authorList>
    </citation>
    <scope>NUCLEOTIDE SEQUENCE [LARGE SCALE GENOMIC DNA]</scope>
    <source>
        <strain evidence="1 2">MSMB2087WGS</strain>
    </source>
</reference>
<sequence length="161" mass="16374">MLRFIVVILALALYGAYCLVGSFSSNNKQSVAAVEAAQPELASSSFSLGGAAEMAMNAATRTAGMSLVPIPSEGCSDSILPAAAVEALVLTLPEPQRTALATVLNASSTVWTAQLYKGEKGIGLCLPAHDKLVVLPAGVNTAVDQFGAAVAPLQEGLSLSK</sequence>
<organism evidence="1 2">
    <name type="scientific">Burkholderia ubonensis</name>
    <dbReference type="NCBI Taxonomy" id="101571"/>
    <lineage>
        <taxon>Bacteria</taxon>
        <taxon>Pseudomonadati</taxon>
        <taxon>Pseudomonadota</taxon>
        <taxon>Betaproteobacteria</taxon>
        <taxon>Burkholderiales</taxon>
        <taxon>Burkholderiaceae</taxon>
        <taxon>Burkholderia</taxon>
        <taxon>Burkholderia cepacia complex</taxon>
    </lineage>
</organism>
<dbReference type="EMBL" id="LPHD01000049">
    <property type="protein sequence ID" value="KWA83795.1"/>
    <property type="molecule type" value="Genomic_DNA"/>
</dbReference>
<dbReference type="RefSeq" id="WP_060191984.1">
    <property type="nucleotide sequence ID" value="NZ_LPHD01000049.1"/>
</dbReference>
<protein>
    <submittedName>
        <fullName evidence="1">Uncharacterized protein</fullName>
    </submittedName>
</protein>